<keyword evidence="1" id="KW-0732">Signal</keyword>
<reference evidence="3" key="1">
    <citation type="submission" date="2017-02" db="UniProtKB">
        <authorList>
            <consortium name="WormBaseParasite"/>
        </authorList>
    </citation>
    <scope>IDENTIFICATION</scope>
</reference>
<dbReference type="Proteomes" id="UP000036681">
    <property type="component" value="Unplaced"/>
</dbReference>
<sequence length="80" mass="8587">MKTIIFTVLFVAVVAVTSAIDFSTCARMDVPGLSKVAQASCITSCKYQDAVRNVEVDRLACVVGVVAEAVAGRAWESKRY</sequence>
<dbReference type="Pfam" id="PF16839">
    <property type="entry name" value="Antimicrobial25"/>
    <property type="match status" value="1"/>
</dbReference>
<proteinExistence type="predicted"/>
<dbReference type="WBParaSite" id="ALUE_0001212001-mRNA-1">
    <property type="protein sequence ID" value="ALUE_0001212001-mRNA-1"/>
    <property type="gene ID" value="ALUE_0001212001"/>
</dbReference>
<feature type="signal peptide" evidence="1">
    <location>
        <begin position="1"/>
        <end position="19"/>
    </location>
</feature>
<evidence type="ECO:0000313" key="3">
    <source>
        <dbReference type="WBParaSite" id="ALUE_0001212001-mRNA-1"/>
    </source>
</evidence>
<accession>A0A0M3I5C2</accession>
<evidence type="ECO:0000256" key="1">
    <source>
        <dbReference type="SAM" id="SignalP"/>
    </source>
</evidence>
<dbReference type="AlphaFoldDB" id="A0A0M3I5C2"/>
<keyword evidence="2" id="KW-1185">Reference proteome</keyword>
<dbReference type="InterPro" id="IPR038204">
    <property type="entry name" value="Abf-1/2_sf"/>
</dbReference>
<feature type="chain" id="PRO_5005656626" evidence="1">
    <location>
        <begin position="20"/>
        <end position="80"/>
    </location>
</feature>
<evidence type="ECO:0000313" key="2">
    <source>
        <dbReference type="Proteomes" id="UP000036681"/>
    </source>
</evidence>
<organism evidence="2 3">
    <name type="scientific">Ascaris lumbricoides</name>
    <name type="common">Giant roundworm</name>
    <dbReference type="NCBI Taxonomy" id="6252"/>
    <lineage>
        <taxon>Eukaryota</taxon>
        <taxon>Metazoa</taxon>
        <taxon>Ecdysozoa</taxon>
        <taxon>Nematoda</taxon>
        <taxon>Chromadorea</taxon>
        <taxon>Rhabditida</taxon>
        <taxon>Spirurina</taxon>
        <taxon>Ascaridomorpha</taxon>
        <taxon>Ascaridoidea</taxon>
        <taxon>Ascarididae</taxon>
        <taxon>Ascaris</taxon>
    </lineage>
</organism>
<protein>
    <submittedName>
        <fullName evidence="3">Apple domain-containing protein</fullName>
    </submittedName>
</protein>
<dbReference type="Gene3D" id="3.30.30.110">
    <property type="entry name" value="Antibacterial factor-related peptide"/>
    <property type="match status" value="1"/>
</dbReference>
<dbReference type="GO" id="GO:0098542">
    <property type="term" value="P:defense response to other organism"/>
    <property type="evidence" value="ECO:0007669"/>
    <property type="project" value="InterPro"/>
</dbReference>
<dbReference type="InterPro" id="IPR031770">
    <property type="entry name" value="Abf-1/2"/>
</dbReference>
<name>A0A0M3I5C2_ASCLU</name>